<sequence length="565" mass="64761">MKFSEMPYTRPDYAAAAKELDSLTARLRGAASAQEQVALYKEYETLLSHLSTQATLCSIRHTVDTRDAFYEEENNYNDEQAPLLEEKLQPFRQALLASPYRAELEESLGKLLFQNMELEEKAFSPEIVPLMQEENRLANEYQKLYASAQIPFMGKTVTVAQLGPYKESTDRATRRAALEAEGSFFDENREQFDELFDKLVKNRTQQAKALGFDSFVELGAIRRMRNCYTPADVASFRDQVVRDLVPLTVKIKERQAKRLGIAWEDFTFTDNALSYKDGSATPQGTPEEILAAGKKMYEELSPETRDFIHLMFDNELFDVLAKDGKAPGGYCTSLPDYQCPFIFSNFNGTSGDVDVLTHEAGHAFADFIASQTVAVRALSCPTMEGAETHSMSMEFLTAPWHHLFFGELTDKYELSHAEDALLFIPYGCLVDHFQEEVYRHPEMTPEERNQKWLELEGRYRPYINFDGLPFYGRGAGWQRQLHIYLYPFYYIDYCMAQVMSLQFYALSLEDREKAWEKYMAFVRQGGTKTFVDLAHSVDLRSPIDQGCVKDVCQAAFQWTEGHLVE</sequence>
<comment type="similarity">
    <text evidence="6">Belongs to the peptidase M3 family.</text>
</comment>
<evidence type="ECO:0000313" key="8">
    <source>
        <dbReference type="EMBL" id="HJB37706.1"/>
    </source>
</evidence>
<dbReference type="PANTHER" id="PTHR11804">
    <property type="entry name" value="PROTEASE M3 THIMET OLIGOPEPTIDASE-RELATED"/>
    <property type="match status" value="1"/>
</dbReference>
<dbReference type="EMBL" id="DWXZ01000135">
    <property type="protein sequence ID" value="HJB37706.1"/>
    <property type="molecule type" value="Genomic_DNA"/>
</dbReference>
<reference evidence="8" key="1">
    <citation type="journal article" date="2021" name="PeerJ">
        <title>Extensive microbial diversity within the chicken gut microbiome revealed by metagenomics and culture.</title>
        <authorList>
            <person name="Gilroy R."/>
            <person name="Ravi A."/>
            <person name="Getino M."/>
            <person name="Pursley I."/>
            <person name="Horton D.L."/>
            <person name="Alikhan N.F."/>
            <person name="Baker D."/>
            <person name="Gharbi K."/>
            <person name="Hall N."/>
            <person name="Watson M."/>
            <person name="Adriaenssens E.M."/>
            <person name="Foster-Nyarko E."/>
            <person name="Jarju S."/>
            <person name="Secka A."/>
            <person name="Antonio M."/>
            <person name="Oren A."/>
            <person name="Chaudhuri R.R."/>
            <person name="La Ragione R."/>
            <person name="Hildebrand F."/>
            <person name="Pallen M.J."/>
        </authorList>
    </citation>
    <scope>NUCLEOTIDE SEQUENCE</scope>
    <source>
        <strain evidence="8">ChiBcolR8-3208</strain>
    </source>
</reference>
<name>A0A9D2LXX2_9FIRM</name>
<keyword evidence="5 6" id="KW-0482">Metalloprotease</keyword>
<dbReference type="GO" id="GO:0046872">
    <property type="term" value="F:metal ion binding"/>
    <property type="evidence" value="ECO:0007669"/>
    <property type="project" value="UniProtKB-UniRule"/>
</dbReference>
<evidence type="ECO:0000256" key="6">
    <source>
        <dbReference type="RuleBase" id="RU003435"/>
    </source>
</evidence>
<dbReference type="GO" id="GO:0006518">
    <property type="term" value="P:peptide metabolic process"/>
    <property type="evidence" value="ECO:0007669"/>
    <property type="project" value="TreeGrafter"/>
</dbReference>
<dbReference type="InterPro" id="IPR011976">
    <property type="entry name" value="Pept_M3B_oligopep-rel"/>
</dbReference>
<organism evidence="8 9">
    <name type="scientific">Candidatus Acutalibacter ornithocaccae</name>
    <dbReference type="NCBI Taxonomy" id="2838416"/>
    <lineage>
        <taxon>Bacteria</taxon>
        <taxon>Bacillati</taxon>
        <taxon>Bacillota</taxon>
        <taxon>Clostridia</taxon>
        <taxon>Eubacteriales</taxon>
        <taxon>Acutalibacteraceae</taxon>
        <taxon>Acutalibacter</taxon>
    </lineage>
</organism>
<dbReference type="AlphaFoldDB" id="A0A9D2LXX2"/>
<dbReference type="PANTHER" id="PTHR11804:SF28">
    <property type="entry name" value="OLIGOENDOPEPTIDASE F"/>
    <property type="match status" value="1"/>
</dbReference>
<feature type="domain" description="Peptidase M3A/M3B catalytic" evidence="7">
    <location>
        <begin position="165"/>
        <end position="253"/>
    </location>
</feature>
<keyword evidence="2 6" id="KW-0479">Metal-binding</keyword>
<dbReference type="Gene3D" id="1.10.1370.30">
    <property type="match status" value="1"/>
</dbReference>
<evidence type="ECO:0000256" key="1">
    <source>
        <dbReference type="ARBA" id="ARBA00022670"/>
    </source>
</evidence>
<reference evidence="8" key="2">
    <citation type="submission" date="2021-04" db="EMBL/GenBank/DDBJ databases">
        <authorList>
            <person name="Gilroy R."/>
        </authorList>
    </citation>
    <scope>NUCLEOTIDE SEQUENCE</scope>
    <source>
        <strain evidence="8">ChiBcolR8-3208</strain>
    </source>
</reference>
<keyword evidence="4 6" id="KW-0862">Zinc</keyword>
<evidence type="ECO:0000256" key="2">
    <source>
        <dbReference type="ARBA" id="ARBA00022723"/>
    </source>
</evidence>
<evidence type="ECO:0000313" key="9">
    <source>
        <dbReference type="Proteomes" id="UP000824214"/>
    </source>
</evidence>
<evidence type="ECO:0000259" key="7">
    <source>
        <dbReference type="Pfam" id="PF01432"/>
    </source>
</evidence>
<dbReference type="Proteomes" id="UP000824214">
    <property type="component" value="Unassembled WGS sequence"/>
</dbReference>
<dbReference type="CDD" id="cd09606">
    <property type="entry name" value="M3B_PepF"/>
    <property type="match status" value="1"/>
</dbReference>
<proteinExistence type="inferred from homology"/>
<dbReference type="InterPro" id="IPR045090">
    <property type="entry name" value="Pept_M3A_M3B"/>
</dbReference>
<comment type="caution">
    <text evidence="8">The sequence shown here is derived from an EMBL/GenBank/DDBJ whole genome shotgun (WGS) entry which is preliminary data.</text>
</comment>
<dbReference type="NCBIfam" id="TIGR02289">
    <property type="entry name" value="M3_not_pepF"/>
    <property type="match status" value="1"/>
</dbReference>
<feature type="domain" description="Peptidase M3A/M3B catalytic" evidence="7">
    <location>
        <begin position="314"/>
        <end position="541"/>
    </location>
</feature>
<keyword evidence="1 6" id="KW-0645">Protease</keyword>
<evidence type="ECO:0000256" key="4">
    <source>
        <dbReference type="ARBA" id="ARBA00022833"/>
    </source>
</evidence>
<evidence type="ECO:0000256" key="5">
    <source>
        <dbReference type="ARBA" id="ARBA00023049"/>
    </source>
</evidence>
<accession>A0A9D2LXX2</accession>
<dbReference type="Pfam" id="PF01432">
    <property type="entry name" value="Peptidase_M3"/>
    <property type="match status" value="2"/>
</dbReference>
<dbReference type="SUPFAM" id="SSF55486">
    <property type="entry name" value="Metalloproteases ('zincins'), catalytic domain"/>
    <property type="match status" value="1"/>
</dbReference>
<keyword evidence="3 6" id="KW-0378">Hydrolase</keyword>
<dbReference type="GO" id="GO:0006508">
    <property type="term" value="P:proteolysis"/>
    <property type="evidence" value="ECO:0007669"/>
    <property type="project" value="UniProtKB-KW"/>
</dbReference>
<protein>
    <submittedName>
        <fullName evidence="8">M3 family oligoendopeptidase</fullName>
    </submittedName>
</protein>
<gene>
    <name evidence="8" type="ORF">H9942_06515</name>
</gene>
<evidence type="ECO:0000256" key="3">
    <source>
        <dbReference type="ARBA" id="ARBA00022801"/>
    </source>
</evidence>
<dbReference type="InterPro" id="IPR001567">
    <property type="entry name" value="Pept_M3A_M3B_dom"/>
</dbReference>
<comment type="cofactor">
    <cofactor evidence="6">
        <name>Zn(2+)</name>
        <dbReference type="ChEBI" id="CHEBI:29105"/>
    </cofactor>
    <text evidence="6">Binds 1 zinc ion.</text>
</comment>
<dbReference type="GO" id="GO:0004222">
    <property type="term" value="F:metalloendopeptidase activity"/>
    <property type="evidence" value="ECO:0007669"/>
    <property type="project" value="InterPro"/>
</dbReference>